<dbReference type="KEGG" id="sapp:SAC06_01795"/>
<dbReference type="EMBL" id="CP138335">
    <property type="protein sequence ID" value="XBW08312.1"/>
    <property type="molecule type" value="Genomic_DNA"/>
</dbReference>
<reference evidence="1" key="1">
    <citation type="submission" date="2023-11" db="EMBL/GenBank/DDBJ databases">
        <title>Scrofimicrobium hongkongense sp. nov., isolated from a patient with peritonitis.</title>
        <authorList>
            <person name="Lao H.Y."/>
            <person name="Wong A.Y.P."/>
            <person name="Ng T.L."/>
            <person name="Wong R.Y.L."/>
            <person name="Yau M.C.Y."/>
            <person name="Lam J.Y.W."/>
            <person name="Siu G.K.H."/>
        </authorList>
    </citation>
    <scope>NUCLEOTIDE SEQUENCE</scope>
    <source>
        <strain evidence="1">R131</strain>
    </source>
</reference>
<protein>
    <recommendedName>
        <fullName evidence="2">Virulence protein</fullName>
    </recommendedName>
</protein>
<organism evidence="1">
    <name type="scientific">Scrofimicrobium appendicitidis</name>
    <dbReference type="NCBI Taxonomy" id="3079930"/>
    <lineage>
        <taxon>Bacteria</taxon>
        <taxon>Bacillati</taxon>
        <taxon>Actinomycetota</taxon>
        <taxon>Actinomycetes</taxon>
        <taxon>Actinomycetales</taxon>
        <taxon>Actinomycetaceae</taxon>
        <taxon>Scrofimicrobium</taxon>
    </lineage>
</organism>
<accession>A0AAU7V909</accession>
<evidence type="ECO:0000313" key="1">
    <source>
        <dbReference type="EMBL" id="XBW08312.1"/>
    </source>
</evidence>
<gene>
    <name evidence="1" type="ORF">SAC06_01795</name>
</gene>
<dbReference type="RefSeq" id="WP_350258511.1">
    <property type="nucleotide sequence ID" value="NZ_CP138335.1"/>
</dbReference>
<name>A0AAU7V909_9ACTO</name>
<sequence length="228" mass="24878">MERPATTVTPTGEQTRKHLAMLIAAHLDVSPTYEGTPTFDYVVGGVRINQNWQVTWPAEISDSDIEQLEQLVSQAGYQITRDGEEQPLVLAFPTTGWNERTRGNLEAMLASKTVLITKALSLEALPVEFMGDAVRFSWFTCHPSRAVAEAVTQLLMCMIEAASNASRISPKPPAATNVKYAMRCFLLRLGFIGDQYKAARRVLLANLEGSAAWATPPAQIVAPTTSAA</sequence>
<evidence type="ECO:0008006" key="2">
    <source>
        <dbReference type="Google" id="ProtNLM"/>
    </source>
</evidence>
<dbReference type="AlphaFoldDB" id="A0AAU7V909"/>
<proteinExistence type="predicted"/>